<keyword evidence="2" id="KW-1185">Reference proteome</keyword>
<gene>
    <name evidence="1" type="ORF">HPB47_002856</name>
</gene>
<comment type="caution">
    <text evidence="1">The sequence shown here is derived from an EMBL/GenBank/DDBJ whole genome shotgun (WGS) entry which is preliminary data.</text>
</comment>
<dbReference type="Proteomes" id="UP000805193">
    <property type="component" value="Unassembled WGS sequence"/>
</dbReference>
<reference evidence="1 2" key="1">
    <citation type="journal article" date="2020" name="Cell">
        <title>Large-Scale Comparative Analyses of Tick Genomes Elucidate Their Genetic Diversity and Vector Capacities.</title>
        <authorList>
            <consortium name="Tick Genome and Microbiome Consortium (TIGMIC)"/>
            <person name="Jia N."/>
            <person name="Wang J."/>
            <person name="Shi W."/>
            <person name="Du L."/>
            <person name="Sun Y."/>
            <person name="Zhan W."/>
            <person name="Jiang J.F."/>
            <person name="Wang Q."/>
            <person name="Zhang B."/>
            <person name="Ji P."/>
            <person name="Bell-Sakyi L."/>
            <person name="Cui X.M."/>
            <person name="Yuan T.T."/>
            <person name="Jiang B.G."/>
            <person name="Yang W.F."/>
            <person name="Lam T.T."/>
            <person name="Chang Q.C."/>
            <person name="Ding S.J."/>
            <person name="Wang X.J."/>
            <person name="Zhu J.G."/>
            <person name="Ruan X.D."/>
            <person name="Zhao L."/>
            <person name="Wei J.T."/>
            <person name="Ye R.Z."/>
            <person name="Que T.C."/>
            <person name="Du C.H."/>
            <person name="Zhou Y.H."/>
            <person name="Cheng J.X."/>
            <person name="Dai P.F."/>
            <person name="Guo W.B."/>
            <person name="Han X.H."/>
            <person name="Huang E.J."/>
            <person name="Li L.F."/>
            <person name="Wei W."/>
            <person name="Gao Y.C."/>
            <person name="Liu J.Z."/>
            <person name="Shao H.Z."/>
            <person name="Wang X."/>
            <person name="Wang C.C."/>
            <person name="Yang T.C."/>
            <person name="Huo Q.B."/>
            <person name="Li W."/>
            <person name="Chen H.Y."/>
            <person name="Chen S.E."/>
            <person name="Zhou L.G."/>
            <person name="Ni X.B."/>
            <person name="Tian J.H."/>
            <person name="Sheng Y."/>
            <person name="Liu T."/>
            <person name="Pan Y.S."/>
            <person name="Xia L.Y."/>
            <person name="Li J."/>
            <person name="Zhao F."/>
            <person name="Cao W.C."/>
        </authorList>
    </citation>
    <scope>NUCLEOTIDE SEQUENCE [LARGE SCALE GENOMIC DNA]</scope>
    <source>
        <strain evidence="1">Iper-2018</strain>
    </source>
</reference>
<name>A0AC60PL18_IXOPE</name>
<evidence type="ECO:0000313" key="1">
    <source>
        <dbReference type="EMBL" id="KAG0421246.1"/>
    </source>
</evidence>
<proteinExistence type="predicted"/>
<sequence>MICITIHLSRKHPELPNMASNLACPLFDFTLDLYKQLLVQTGSTANIFYSPFSIAAALSMTLAGARHHTAKQVEHVMHLEAGTVHKHFSDVLSKIDSYAPDVTLQVANRLYSDQSFNVLPAYTSLLEEFYKSTMKAVDFKNDPGPSRLEINAWVQEATRSKIKDLLPEGSIDSDTVLVIVNAIYFKGLWSFQFNPRATSPEEFHGAKDGTKTVDMMYKQAKFRMSRCDEHKVSVLEIPYKGKRASMVILLPDEMDGLSDLEKALTSSTFRKILDSLTRETLVDLRLPRFKLEQTTNLKDTLMAMGIHDLFSSSADLSGMSGNESLKISAAIHKAFVEVNEEGTEAAAASAFAVNARCAVYGVPFTVDHPFLFVIRSHDPDIILFMGSVRQV</sequence>
<dbReference type="EMBL" id="JABSTQ010010398">
    <property type="protein sequence ID" value="KAG0421246.1"/>
    <property type="molecule type" value="Genomic_DNA"/>
</dbReference>
<organism evidence="1 2">
    <name type="scientific">Ixodes persulcatus</name>
    <name type="common">Taiga tick</name>
    <dbReference type="NCBI Taxonomy" id="34615"/>
    <lineage>
        <taxon>Eukaryota</taxon>
        <taxon>Metazoa</taxon>
        <taxon>Ecdysozoa</taxon>
        <taxon>Arthropoda</taxon>
        <taxon>Chelicerata</taxon>
        <taxon>Arachnida</taxon>
        <taxon>Acari</taxon>
        <taxon>Parasitiformes</taxon>
        <taxon>Ixodida</taxon>
        <taxon>Ixodoidea</taxon>
        <taxon>Ixodidae</taxon>
        <taxon>Ixodinae</taxon>
        <taxon>Ixodes</taxon>
    </lineage>
</organism>
<evidence type="ECO:0000313" key="2">
    <source>
        <dbReference type="Proteomes" id="UP000805193"/>
    </source>
</evidence>
<accession>A0AC60PL18</accession>
<protein>
    <submittedName>
        <fullName evidence="1">Uncharacterized protein</fullName>
    </submittedName>
</protein>